<dbReference type="PANTHER" id="PTHR42949:SF3">
    <property type="entry name" value="ANAEROBIC GLYCEROL-3-PHOSPHATE DEHYDROGENASE SUBUNIT B"/>
    <property type="match status" value="1"/>
</dbReference>
<evidence type="ECO:0000256" key="1">
    <source>
        <dbReference type="ARBA" id="ARBA00023002"/>
    </source>
</evidence>
<dbReference type="EMBL" id="CP058559">
    <property type="protein sequence ID" value="QNO13657.1"/>
    <property type="molecule type" value="Genomic_DNA"/>
</dbReference>
<keyword evidence="5" id="KW-1185">Reference proteome</keyword>
<protein>
    <submittedName>
        <fullName evidence="4">(2Fe-2S)-binding protein</fullName>
    </submittedName>
</protein>
<dbReference type="InterPro" id="IPR051691">
    <property type="entry name" value="Metab_Enz_Cyan_OpOx_G3PDH"/>
</dbReference>
<dbReference type="Pfam" id="PF17806">
    <property type="entry name" value="SO_alpha_A3"/>
    <property type="match status" value="1"/>
</dbReference>
<gene>
    <name evidence="4" type="ORF">HYG86_02170</name>
</gene>
<dbReference type="InterPro" id="IPR041854">
    <property type="entry name" value="BFD-like_2Fe2S-bd_dom_sf"/>
</dbReference>
<evidence type="ECO:0000313" key="5">
    <source>
        <dbReference type="Proteomes" id="UP000516160"/>
    </source>
</evidence>
<organism evidence="4 5">
    <name type="scientific">Alkalicella caledoniensis</name>
    <dbReference type="NCBI Taxonomy" id="2731377"/>
    <lineage>
        <taxon>Bacteria</taxon>
        <taxon>Bacillati</taxon>
        <taxon>Bacillota</taxon>
        <taxon>Clostridia</taxon>
        <taxon>Eubacteriales</taxon>
        <taxon>Proteinivoracaceae</taxon>
        <taxon>Alkalicella</taxon>
    </lineage>
</organism>
<keyword evidence="1" id="KW-0560">Oxidoreductase</keyword>
<proteinExistence type="predicted"/>
<dbReference type="CDD" id="cd19946">
    <property type="entry name" value="GlpA-like_Fer2_BFD-like"/>
    <property type="match status" value="1"/>
</dbReference>
<dbReference type="GO" id="GO:0016491">
    <property type="term" value="F:oxidoreductase activity"/>
    <property type="evidence" value="ECO:0007669"/>
    <property type="project" value="UniProtKB-KW"/>
</dbReference>
<dbReference type="KEGG" id="acae:HYG86_02170"/>
<evidence type="ECO:0000313" key="4">
    <source>
        <dbReference type="EMBL" id="QNO13657.1"/>
    </source>
</evidence>
<dbReference type="Proteomes" id="UP000516160">
    <property type="component" value="Chromosome"/>
</dbReference>
<feature type="region of interest" description="Disordered" evidence="2">
    <location>
        <begin position="63"/>
        <end position="91"/>
    </location>
</feature>
<dbReference type="Gene3D" id="1.10.10.1100">
    <property type="entry name" value="BFD-like [2Fe-2S]-binding domain"/>
    <property type="match status" value="1"/>
</dbReference>
<feature type="domain" description="SoxA A3" evidence="3">
    <location>
        <begin position="7"/>
        <end position="85"/>
    </location>
</feature>
<dbReference type="AlphaFoldDB" id="A0A7G9W4P5"/>
<accession>A0A7G9W4P5</accession>
<dbReference type="RefSeq" id="WP_213167324.1">
    <property type="nucleotide sequence ID" value="NZ_CP058559.1"/>
</dbReference>
<dbReference type="PANTHER" id="PTHR42949">
    <property type="entry name" value="ANAEROBIC GLYCEROL-3-PHOSPHATE DEHYDROGENASE SUBUNIT B"/>
    <property type="match status" value="1"/>
</dbReference>
<reference evidence="4 5" key="1">
    <citation type="submission" date="2020-07" db="EMBL/GenBank/DDBJ databases">
        <title>Alkalicella. sp. LB2 genome.</title>
        <authorList>
            <person name="Postec A."/>
            <person name="Quemeneur M."/>
        </authorList>
    </citation>
    <scope>NUCLEOTIDE SEQUENCE [LARGE SCALE GENOMIC DNA]</scope>
    <source>
        <strain evidence="4 5">LB2</strain>
    </source>
</reference>
<dbReference type="InterPro" id="IPR041117">
    <property type="entry name" value="SoxA_A3"/>
</dbReference>
<sequence>MDDKIIICRCEDITVGEIKKLVSMGLDTIEELKRVTRCGMGSCQGRTCQGLLQSTLRDITGKPVSEIKPHKFRPPSKPVPLGIFGGEHIEE</sequence>
<evidence type="ECO:0000259" key="3">
    <source>
        <dbReference type="Pfam" id="PF17806"/>
    </source>
</evidence>
<evidence type="ECO:0000256" key="2">
    <source>
        <dbReference type="SAM" id="MobiDB-lite"/>
    </source>
</evidence>
<name>A0A7G9W4P5_ALKCA</name>